<keyword evidence="4" id="KW-1185">Reference proteome</keyword>
<reference evidence="4" key="1">
    <citation type="submission" date="2016-11" db="EMBL/GenBank/DDBJ databases">
        <authorList>
            <person name="Varghese N."/>
            <person name="Submissions S."/>
        </authorList>
    </citation>
    <scope>NUCLEOTIDE SEQUENCE [LARGE SCALE GENOMIC DNA]</scope>
    <source>
        <strain evidence="4">DSM 12906</strain>
    </source>
</reference>
<dbReference type="Gene3D" id="1.10.287.1060">
    <property type="entry name" value="ESAT-6-like"/>
    <property type="match status" value="1"/>
</dbReference>
<evidence type="ECO:0000313" key="3">
    <source>
        <dbReference type="EMBL" id="SHI74241.1"/>
    </source>
</evidence>
<feature type="compositionally biased region" description="Basic and acidic residues" evidence="2">
    <location>
        <begin position="1"/>
        <end position="10"/>
    </location>
</feature>
<evidence type="ECO:0000256" key="1">
    <source>
        <dbReference type="RuleBase" id="RU362001"/>
    </source>
</evidence>
<proteinExistence type="inferred from homology"/>
<comment type="similarity">
    <text evidence="1">Belongs to the WXG100 family.</text>
</comment>
<evidence type="ECO:0000313" key="4">
    <source>
        <dbReference type="Proteomes" id="UP000184512"/>
    </source>
</evidence>
<gene>
    <name evidence="3" type="ORF">SAMN02745244_00966</name>
</gene>
<dbReference type="NCBIfam" id="TIGR03930">
    <property type="entry name" value="WXG100_ESAT6"/>
    <property type="match status" value="1"/>
</dbReference>
<dbReference type="AlphaFoldDB" id="A0A1M6DM83"/>
<protein>
    <recommendedName>
        <fullName evidence="1">ESAT-6-like protein</fullName>
    </recommendedName>
</protein>
<dbReference type="InterPro" id="IPR010310">
    <property type="entry name" value="T7SS_ESAT-6-like"/>
</dbReference>
<dbReference type="STRING" id="1123357.SAMN02745244_00966"/>
<dbReference type="Proteomes" id="UP000184512">
    <property type="component" value="Unassembled WGS sequence"/>
</dbReference>
<organism evidence="3 4">
    <name type="scientific">Tessaracoccus bendigoensis DSM 12906</name>
    <dbReference type="NCBI Taxonomy" id="1123357"/>
    <lineage>
        <taxon>Bacteria</taxon>
        <taxon>Bacillati</taxon>
        <taxon>Actinomycetota</taxon>
        <taxon>Actinomycetes</taxon>
        <taxon>Propionibacteriales</taxon>
        <taxon>Propionibacteriaceae</taxon>
        <taxon>Tessaracoccus</taxon>
    </lineage>
</organism>
<name>A0A1M6DM83_9ACTN</name>
<dbReference type="OrthoDB" id="3729127at2"/>
<dbReference type="EMBL" id="FQZG01000013">
    <property type="protein sequence ID" value="SHI74241.1"/>
    <property type="molecule type" value="Genomic_DNA"/>
</dbReference>
<dbReference type="RefSeq" id="WP_073186413.1">
    <property type="nucleotide sequence ID" value="NZ_FQZG01000013.1"/>
</dbReference>
<dbReference type="InterPro" id="IPR036689">
    <property type="entry name" value="ESAT-6-like_sf"/>
</dbReference>
<sequence length="102" mass="11484">MSDKSVDRAAMHKATQQIEAKHQQIHQLQTRLQGQMTDLASRWHGNASTAFQQGYGQFDTEFEKVKQGLDKIHTSLVETLREYGAREEENQATANQIAGLIG</sequence>
<dbReference type="SUPFAM" id="SSF140453">
    <property type="entry name" value="EsxAB dimer-like"/>
    <property type="match status" value="1"/>
</dbReference>
<evidence type="ECO:0000256" key="2">
    <source>
        <dbReference type="SAM" id="MobiDB-lite"/>
    </source>
</evidence>
<accession>A0A1M6DM83</accession>
<dbReference type="Pfam" id="PF06013">
    <property type="entry name" value="WXG100"/>
    <property type="match status" value="1"/>
</dbReference>
<feature type="region of interest" description="Disordered" evidence="2">
    <location>
        <begin position="1"/>
        <end position="25"/>
    </location>
</feature>